<accession>X1QMJ1</accession>
<sequence>TRNRLNLLQQCIDSIVAKTEYANYEIIIVDNNSDDEDTLKYLDTISREKRIRVIRDMRPFNYSALNNGAVQEAKGEFVGLINNDIEVISANWLSEMVSIASQPGVGAVGARLWYPDDTLQHGGVILGLLGAAGHAHKGLPRGAPGYFGRAQLTQTLSAVTAACLIVRKDIFTQVGGLDEENLKVAFNDIDFCIRVRQAGYRNVWTPFAELYHHESASRGTEDTPEKQARFLREVNFLKERWGRVLREDPAYSPNLTLA</sequence>
<name>X1QMJ1_9ZZZZ</name>
<dbReference type="PANTHER" id="PTHR43179">
    <property type="entry name" value="RHAMNOSYLTRANSFERASE WBBL"/>
    <property type="match status" value="1"/>
</dbReference>
<dbReference type="Gene3D" id="3.90.550.10">
    <property type="entry name" value="Spore Coat Polysaccharide Biosynthesis Protein SpsA, Chain A"/>
    <property type="match status" value="1"/>
</dbReference>
<dbReference type="EMBL" id="BARV01029406">
    <property type="protein sequence ID" value="GAI44454.1"/>
    <property type="molecule type" value="Genomic_DNA"/>
</dbReference>
<dbReference type="InterPro" id="IPR001173">
    <property type="entry name" value="Glyco_trans_2-like"/>
</dbReference>
<comment type="caution">
    <text evidence="2">The sequence shown here is derived from an EMBL/GenBank/DDBJ whole genome shotgun (WGS) entry which is preliminary data.</text>
</comment>
<proteinExistence type="predicted"/>
<gene>
    <name evidence="2" type="ORF">S06H3_46894</name>
</gene>
<dbReference type="SUPFAM" id="SSF53448">
    <property type="entry name" value="Nucleotide-diphospho-sugar transferases"/>
    <property type="match status" value="1"/>
</dbReference>
<evidence type="ECO:0000259" key="1">
    <source>
        <dbReference type="Pfam" id="PF00535"/>
    </source>
</evidence>
<protein>
    <recommendedName>
        <fullName evidence="1">Glycosyltransferase 2-like domain-containing protein</fullName>
    </recommendedName>
</protein>
<dbReference type="CDD" id="cd04186">
    <property type="entry name" value="GT_2_like_c"/>
    <property type="match status" value="1"/>
</dbReference>
<feature type="domain" description="Glycosyltransferase 2-like" evidence="1">
    <location>
        <begin position="1"/>
        <end position="171"/>
    </location>
</feature>
<dbReference type="PANTHER" id="PTHR43179:SF7">
    <property type="entry name" value="RHAMNOSYLTRANSFERASE WBBL"/>
    <property type="match status" value="1"/>
</dbReference>
<dbReference type="Pfam" id="PF00535">
    <property type="entry name" value="Glycos_transf_2"/>
    <property type="match status" value="1"/>
</dbReference>
<reference evidence="2" key="1">
    <citation type="journal article" date="2014" name="Front. Microbiol.">
        <title>High frequency of phylogenetically diverse reductive dehalogenase-homologous genes in deep subseafloor sedimentary metagenomes.</title>
        <authorList>
            <person name="Kawai M."/>
            <person name="Futagami T."/>
            <person name="Toyoda A."/>
            <person name="Takaki Y."/>
            <person name="Nishi S."/>
            <person name="Hori S."/>
            <person name="Arai W."/>
            <person name="Tsubouchi T."/>
            <person name="Morono Y."/>
            <person name="Uchiyama I."/>
            <person name="Ito T."/>
            <person name="Fujiyama A."/>
            <person name="Inagaki F."/>
            <person name="Takami H."/>
        </authorList>
    </citation>
    <scope>NUCLEOTIDE SEQUENCE</scope>
    <source>
        <strain evidence="2">Expedition CK06-06</strain>
    </source>
</reference>
<organism evidence="2">
    <name type="scientific">marine sediment metagenome</name>
    <dbReference type="NCBI Taxonomy" id="412755"/>
    <lineage>
        <taxon>unclassified sequences</taxon>
        <taxon>metagenomes</taxon>
        <taxon>ecological metagenomes</taxon>
    </lineage>
</organism>
<evidence type="ECO:0000313" key="2">
    <source>
        <dbReference type="EMBL" id="GAI44454.1"/>
    </source>
</evidence>
<feature type="non-terminal residue" evidence="2">
    <location>
        <position position="1"/>
    </location>
</feature>
<dbReference type="InterPro" id="IPR029044">
    <property type="entry name" value="Nucleotide-diphossugar_trans"/>
</dbReference>
<feature type="non-terminal residue" evidence="2">
    <location>
        <position position="258"/>
    </location>
</feature>
<dbReference type="AlphaFoldDB" id="X1QMJ1"/>